<keyword evidence="1" id="KW-0472">Membrane</keyword>
<feature type="transmembrane region" description="Helical" evidence="1">
    <location>
        <begin position="12"/>
        <end position="33"/>
    </location>
</feature>
<dbReference type="EMBL" id="GGMS01014699">
    <property type="protein sequence ID" value="MBY83902.1"/>
    <property type="molecule type" value="Transcribed_RNA"/>
</dbReference>
<keyword evidence="1" id="KW-1133">Transmembrane helix</keyword>
<gene>
    <name evidence="2" type="ORF">g.100820</name>
</gene>
<proteinExistence type="predicted"/>
<evidence type="ECO:0000313" key="2">
    <source>
        <dbReference type="EMBL" id="MBY83902.1"/>
    </source>
</evidence>
<evidence type="ECO:0000256" key="1">
    <source>
        <dbReference type="SAM" id="Phobius"/>
    </source>
</evidence>
<name>A0A2S2R3I5_9HEMI</name>
<reference evidence="2" key="1">
    <citation type="submission" date="2018-04" db="EMBL/GenBank/DDBJ databases">
        <title>Transcriptome assembly of Sipha flava.</title>
        <authorList>
            <person name="Scully E.D."/>
            <person name="Geib S.M."/>
            <person name="Palmer N.A."/>
            <person name="Koch K."/>
            <person name="Bradshaw J."/>
            <person name="Heng-Moss T."/>
            <person name="Sarath G."/>
        </authorList>
    </citation>
    <scope>NUCLEOTIDE SEQUENCE</scope>
</reference>
<dbReference type="AlphaFoldDB" id="A0A2S2R3I5"/>
<protein>
    <submittedName>
        <fullName evidence="2">Uncharacterized protein</fullName>
    </submittedName>
</protein>
<organism evidence="2">
    <name type="scientific">Sipha flava</name>
    <name type="common">yellow sugarcane aphid</name>
    <dbReference type="NCBI Taxonomy" id="143950"/>
    <lineage>
        <taxon>Eukaryota</taxon>
        <taxon>Metazoa</taxon>
        <taxon>Ecdysozoa</taxon>
        <taxon>Arthropoda</taxon>
        <taxon>Hexapoda</taxon>
        <taxon>Insecta</taxon>
        <taxon>Pterygota</taxon>
        <taxon>Neoptera</taxon>
        <taxon>Paraneoptera</taxon>
        <taxon>Hemiptera</taxon>
        <taxon>Sternorrhyncha</taxon>
        <taxon>Aphidomorpha</taxon>
        <taxon>Aphidoidea</taxon>
        <taxon>Aphididae</taxon>
        <taxon>Sipha</taxon>
    </lineage>
</organism>
<keyword evidence="1" id="KW-0812">Transmembrane</keyword>
<sequence>MCNTPVATAAAISFYVPIQVFFLFLLPILYTQIDETWLNGSRRIDIIAEPVSRRSIDIRHTTRCIHRRILCPTQSSSPRGPRWRRRRHHGVIRASCTAEI</sequence>
<accession>A0A2S2R3I5</accession>